<feature type="signal peptide" evidence="1">
    <location>
        <begin position="1"/>
        <end position="19"/>
    </location>
</feature>
<dbReference type="InterPro" id="IPR025596">
    <property type="entry name" value="YedD"/>
</dbReference>
<name>A0A2T7B1Q3_9ENTR</name>
<feature type="chain" id="PRO_5015681613" description="Lipoprotein" evidence="1">
    <location>
        <begin position="20"/>
        <end position="137"/>
    </location>
</feature>
<sequence>MKKIALGLMMLGLSGCVQVENYNDVVKTPPPAGLAGYWQSKGPQSELVSPEAMASLVVTADGDTLDCRQWQRVIALPGKLMRRGDALYNVTRKLEVYKLAREGDTLEYAGMTLERVDRPTAECADFLAKNPLDTPLP</sequence>
<proteinExistence type="predicted"/>
<dbReference type="EMBL" id="MSAG01000029">
    <property type="protein sequence ID" value="PUX19345.1"/>
    <property type="molecule type" value="Genomic_DNA"/>
</dbReference>
<organism evidence="2">
    <name type="scientific">Cronobacter turicensis</name>
    <dbReference type="NCBI Taxonomy" id="413502"/>
    <lineage>
        <taxon>Bacteria</taxon>
        <taxon>Pseudomonadati</taxon>
        <taxon>Pseudomonadota</taxon>
        <taxon>Gammaproteobacteria</taxon>
        <taxon>Enterobacterales</taxon>
        <taxon>Enterobacteriaceae</taxon>
        <taxon>Cronobacter</taxon>
    </lineage>
</organism>
<dbReference type="Gene3D" id="2.40.128.500">
    <property type="entry name" value="YedD-like protein"/>
    <property type="match status" value="1"/>
</dbReference>
<evidence type="ECO:0008006" key="3">
    <source>
        <dbReference type="Google" id="ProtNLM"/>
    </source>
</evidence>
<dbReference type="RefSeq" id="WP_007769633.1">
    <property type="nucleotide sequence ID" value="NZ_CP187984.1"/>
</dbReference>
<evidence type="ECO:0000256" key="1">
    <source>
        <dbReference type="SAM" id="SignalP"/>
    </source>
</evidence>
<dbReference type="InterPro" id="IPR038624">
    <property type="entry name" value="YedD-like_sf"/>
</dbReference>
<keyword evidence="1" id="KW-0732">Signal</keyword>
<dbReference type="AlphaFoldDB" id="A0A2T7B1Q3"/>
<evidence type="ECO:0000313" key="2">
    <source>
        <dbReference type="EMBL" id="PUX19345.1"/>
    </source>
</evidence>
<reference evidence="2" key="1">
    <citation type="submission" date="2016-12" db="EMBL/GenBank/DDBJ databases">
        <title>Analysis of the Molecular Diversity Among Cronobacter Species Isolated from Filth Flies Using a Pan Genomic DNA Microarray.</title>
        <authorList>
            <person name="Pava-Ripoll M."/>
            <person name="Tall B."/>
            <person name="Farber J."/>
            <person name="Fanning S."/>
            <person name="Lehner A."/>
            <person name="Stephan R."/>
            <person name="Pagotto F."/>
            <person name="Iverson C."/>
            <person name="Ziobro G."/>
            <person name="Miller A."/>
            <person name="Pearson R."/>
            <person name="Yan Q."/>
            <person name="Kim M."/>
            <person name="Jeong S."/>
            <person name="Park J."/>
            <person name="Jun S."/>
            <person name="Choi H."/>
            <person name="Chung T."/>
            <person name="Yoo Y."/>
            <person name="Park E."/>
            <person name="Hwang S."/>
            <person name="Lee B."/>
            <person name="Sathyamoorthy V."/>
            <person name="Carter L."/>
            <person name="Mammel M."/>
            <person name="Jackson S."/>
            <person name="Kothary M."/>
            <person name="Patel I."/>
            <person name="Grim C."/>
            <person name="Gopinath G."/>
            <person name="Gangiredla J."/>
            <person name="Chase H."/>
        </authorList>
    </citation>
    <scope>NUCLEOTIDE SEQUENCE [LARGE SCALE GENOMIC DNA]</scope>
    <source>
        <strain evidence="2">MOD1-Sh41s</strain>
    </source>
</reference>
<accession>A0A2T7B1Q3</accession>
<dbReference type="OrthoDB" id="6518935at2"/>
<dbReference type="NCBIfam" id="NF007705">
    <property type="entry name" value="PRK10397.1"/>
    <property type="match status" value="1"/>
</dbReference>
<protein>
    <recommendedName>
        <fullName evidence="3">Lipoprotein</fullName>
    </recommendedName>
</protein>
<gene>
    <name evidence="2" type="ORF">BS411_16790</name>
</gene>
<dbReference type="PROSITE" id="PS51257">
    <property type="entry name" value="PROKAR_LIPOPROTEIN"/>
    <property type="match status" value="1"/>
</dbReference>
<comment type="caution">
    <text evidence="2">The sequence shown here is derived from an EMBL/GenBank/DDBJ whole genome shotgun (WGS) entry which is preliminary data.</text>
</comment>
<dbReference type="Pfam" id="PF13987">
    <property type="entry name" value="YedD"/>
    <property type="match status" value="1"/>
</dbReference>